<dbReference type="Proteomes" id="UP000221168">
    <property type="component" value="Unassembled WGS sequence"/>
</dbReference>
<evidence type="ECO:0000313" key="2">
    <source>
        <dbReference type="EMBL" id="PHP67791.1"/>
    </source>
</evidence>
<gene>
    <name evidence="2" type="ORF">CSC94_08935</name>
</gene>
<dbReference type="AlphaFoldDB" id="A0A2G1QQP7"/>
<evidence type="ECO:0000313" key="3">
    <source>
        <dbReference type="Proteomes" id="UP000221168"/>
    </source>
</evidence>
<name>A0A2G1QQP7_9HYPH</name>
<evidence type="ECO:0000259" key="1">
    <source>
        <dbReference type="Pfam" id="PF13451"/>
    </source>
</evidence>
<dbReference type="RefSeq" id="WP_099305958.1">
    <property type="nucleotide sequence ID" value="NZ_PDVP01000003.1"/>
</dbReference>
<dbReference type="Pfam" id="PF13451">
    <property type="entry name" value="zf_Tbcl"/>
    <property type="match status" value="1"/>
</dbReference>
<reference evidence="2 3" key="1">
    <citation type="submission" date="2017-10" db="EMBL/GenBank/DDBJ databases">
        <title>Sedimentibacterium mangrovi gen. nov., sp. nov., a novel member of family Phyllobacteriacea isolated from mangrove sediment.</title>
        <authorList>
            <person name="Liao H."/>
            <person name="Tian Y."/>
        </authorList>
    </citation>
    <scope>NUCLEOTIDE SEQUENCE [LARGE SCALE GENOMIC DNA]</scope>
    <source>
        <strain evidence="2 3">X9-2-2</strain>
    </source>
</reference>
<dbReference type="InterPro" id="IPR025306">
    <property type="entry name" value="Zn-bnd_dom_prob"/>
</dbReference>
<accession>A0A2G1QQP7</accession>
<proteinExistence type="predicted"/>
<keyword evidence="3" id="KW-1185">Reference proteome</keyword>
<sequence>MESRKYSTYVEHPYYGRYPILSNVRPILLAEEEFVIIRKCTSGKSIKGTAIPANMIRQKQSGSYLIKYFFDEERICCDCNRPFIFFAQEQKRWHEELGININAAGKRCFECRKIHRNTKKNNKRYAELVANEKPTAEQMLEMAEICMQEVEAGRFHRKQLQTAKALIRRVSRLGQNKASPDMKLIENMEQRLRNILSGA</sequence>
<protein>
    <recommendedName>
        <fullName evidence="1">Probable zinc-binding domain-containing protein</fullName>
    </recommendedName>
</protein>
<comment type="caution">
    <text evidence="2">The sequence shown here is derived from an EMBL/GenBank/DDBJ whole genome shotgun (WGS) entry which is preliminary data.</text>
</comment>
<dbReference type="OrthoDB" id="289270at2"/>
<organism evidence="2 3">
    <name type="scientific">Zhengella mangrovi</name>
    <dbReference type="NCBI Taxonomy" id="1982044"/>
    <lineage>
        <taxon>Bacteria</taxon>
        <taxon>Pseudomonadati</taxon>
        <taxon>Pseudomonadota</taxon>
        <taxon>Alphaproteobacteria</taxon>
        <taxon>Hyphomicrobiales</taxon>
        <taxon>Notoacmeibacteraceae</taxon>
        <taxon>Zhengella</taxon>
    </lineage>
</organism>
<dbReference type="EMBL" id="PDVP01000003">
    <property type="protein sequence ID" value="PHP67791.1"/>
    <property type="molecule type" value="Genomic_DNA"/>
</dbReference>
<feature type="domain" description="Probable zinc-binding" evidence="1">
    <location>
        <begin position="71"/>
        <end position="118"/>
    </location>
</feature>